<dbReference type="EMBL" id="CP015124">
    <property type="protein sequence ID" value="ANP36406.1"/>
    <property type="molecule type" value="Genomic_DNA"/>
</dbReference>
<reference evidence="7 9" key="2">
    <citation type="submission" date="2023-02" db="EMBL/GenBank/DDBJ databases">
        <title>Population genomics of bacteria associated with diatom.</title>
        <authorList>
            <person name="Xie J."/>
            <person name="Wang H."/>
        </authorList>
    </citation>
    <scope>NUCLEOTIDE SEQUENCE [LARGE SCALE GENOMIC DNA]</scope>
    <source>
        <strain evidence="7 9">PT47_8</strain>
    </source>
</reference>
<evidence type="ECO:0000256" key="2">
    <source>
        <dbReference type="ARBA" id="ARBA00023015"/>
    </source>
</evidence>
<dbReference type="SUPFAM" id="SSF53850">
    <property type="entry name" value="Periplasmic binding protein-like II"/>
    <property type="match status" value="1"/>
</dbReference>
<dbReference type="GO" id="GO:0003700">
    <property type="term" value="F:DNA-binding transcription factor activity"/>
    <property type="evidence" value="ECO:0007669"/>
    <property type="project" value="InterPro"/>
</dbReference>
<evidence type="ECO:0000313" key="7">
    <source>
        <dbReference type="EMBL" id="MDE4167846.1"/>
    </source>
</evidence>
<keyword evidence="8" id="KW-1185">Reference proteome</keyword>
<dbReference type="Gene3D" id="3.40.190.290">
    <property type="match status" value="1"/>
</dbReference>
<evidence type="ECO:0000256" key="1">
    <source>
        <dbReference type="ARBA" id="ARBA00009437"/>
    </source>
</evidence>
<evidence type="ECO:0000256" key="3">
    <source>
        <dbReference type="ARBA" id="ARBA00023125"/>
    </source>
</evidence>
<proteinExistence type="inferred from homology"/>
<feature type="domain" description="HTH lysR-type" evidence="5">
    <location>
        <begin position="1"/>
        <end position="59"/>
    </location>
</feature>
<dbReference type="Proteomes" id="UP001218364">
    <property type="component" value="Unassembled WGS sequence"/>
</dbReference>
<reference evidence="6 8" key="1">
    <citation type="submission" date="2016-04" db="EMBL/GenBank/DDBJ databases">
        <authorList>
            <person name="Evans L.H."/>
            <person name="Alamgir A."/>
            <person name="Owens N."/>
            <person name="Weber N.D."/>
            <person name="Virtaneva K."/>
            <person name="Barbian K."/>
            <person name="Babar A."/>
            <person name="Rosenke K."/>
        </authorList>
    </citation>
    <scope>NUCLEOTIDE SEQUENCE [LARGE SCALE GENOMIC DNA]</scope>
    <source>
        <strain evidence="6 8">JL2886</strain>
    </source>
</reference>
<dbReference type="Gene3D" id="1.10.10.10">
    <property type="entry name" value="Winged helix-like DNA-binding domain superfamily/Winged helix DNA-binding domain"/>
    <property type="match status" value="1"/>
</dbReference>
<accession>A0A1B0ZQG5</accession>
<evidence type="ECO:0000313" key="6">
    <source>
        <dbReference type="EMBL" id="ANP36406.1"/>
    </source>
</evidence>
<protein>
    <submittedName>
        <fullName evidence="6">LysR family transcriptional regulator</fullName>
    </submittedName>
    <submittedName>
        <fullName evidence="7">LysR substrate-binding domain-containing protein</fullName>
    </submittedName>
</protein>
<dbReference type="PANTHER" id="PTHR30537">
    <property type="entry name" value="HTH-TYPE TRANSCRIPTIONAL REGULATOR"/>
    <property type="match status" value="1"/>
</dbReference>
<dbReference type="EMBL" id="JARCJK010000014">
    <property type="protein sequence ID" value="MDE4167846.1"/>
    <property type="molecule type" value="Genomic_DNA"/>
</dbReference>
<dbReference type="Proteomes" id="UP000092565">
    <property type="component" value="Chromosome"/>
</dbReference>
<keyword evidence="3" id="KW-0238">DNA-binding</keyword>
<dbReference type="InterPro" id="IPR058163">
    <property type="entry name" value="LysR-type_TF_proteobact-type"/>
</dbReference>
<dbReference type="PATRIC" id="fig|60890.4.peg.1464"/>
<dbReference type="PROSITE" id="PS50931">
    <property type="entry name" value="HTH_LYSR"/>
    <property type="match status" value="1"/>
</dbReference>
<keyword evidence="4" id="KW-0804">Transcription</keyword>
<dbReference type="PANTHER" id="PTHR30537:SF5">
    <property type="entry name" value="HTH-TYPE TRANSCRIPTIONAL ACTIVATOR TTDR-RELATED"/>
    <property type="match status" value="1"/>
</dbReference>
<dbReference type="SUPFAM" id="SSF46785">
    <property type="entry name" value="Winged helix' DNA-binding domain"/>
    <property type="match status" value="1"/>
</dbReference>
<comment type="similarity">
    <text evidence="1">Belongs to the LysR transcriptional regulatory family.</text>
</comment>
<evidence type="ECO:0000313" key="8">
    <source>
        <dbReference type="Proteomes" id="UP000092565"/>
    </source>
</evidence>
<keyword evidence="2" id="KW-0805">Transcription regulation</keyword>
<dbReference type="CDD" id="cd08422">
    <property type="entry name" value="PBP2_CrgA_like"/>
    <property type="match status" value="1"/>
</dbReference>
<organism evidence="6 8">
    <name type="scientific">Phaeobacter gallaeciensis</name>
    <dbReference type="NCBI Taxonomy" id="60890"/>
    <lineage>
        <taxon>Bacteria</taxon>
        <taxon>Pseudomonadati</taxon>
        <taxon>Pseudomonadota</taxon>
        <taxon>Alphaproteobacteria</taxon>
        <taxon>Rhodobacterales</taxon>
        <taxon>Roseobacteraceae</taxon>
        <taxon>Phaeobacter</taxon>
    </lineage>
</organism>
<evidence type="ECO:0000256" key="4">
    <source>
        <dbReference type="ARBA" id="ARBA00023163"/>
    </source>
</evidence>
<dbReference type="Pfam" id="PF00126">
    <property type="entry name" value="HTH_1"/>
    <property type="match status" value="1"/>
</dbReference>
<dbReference type="Pfam" id="PF03466">
    <property type="entry name" value="LysR_substrate"/>
    <property type="match status" value="1"/>
</dbReference>
<dbReference type="RefSeq" id="WP_065271385.1">
    <property type="nucleotide sequence ID" value="NZ_CP015124.1"/>
</dbReference>
<evidence type="ECO:0000259" key="5">
    <source>
        <dbReference type="PROSITE" id="PS50931"/>
    </source>
</evidence>
<dbReference type="InterPro" id="IPR036388">
    <property type="entry name" value="WH-like_DNA-bd_sf"/>
</dbReference>
<dbReference type="GO" id="GO:0003677">
    <property type="term" value="F:DNA binding"/>
    <property type="evidence" value="ECO:0007669"/>
    <property type="project" value="UniProtKB-KW"/>
</dbReference>
<dbReference type="OrthoDB" id="9813056at2"/>
<evidence type="ECO:0000313" key="9">
    <source>
        <dbReference type="Proteomes" id="UP001218364"/>
    </source>
</evidence>
<dbReference type="AlphaFoldDB" id="A0A1B0ZQG5"/>
<dbReference type="InterPro" id="IPR000847">
    <property type="entry name" value="LysR_HTH_N"/>
</dbReference>
<dbReference type="InterPro" id="IPR005119">
    <property type="entry name" value="LysR_subst-bd"/>
</dbReference>
<gene>
    <name evidence="6" type="ORF">JL2886_01489</name>
    <name evidence="7" type="ORF">PXK24_19295</name>
</gene>
<dbReference type="FunFam" id="1.10.10.10:FF:000001">
    <property type="entry name" value="LysR family transcriptional regulator"/>
    <property type="match status" value="1"/>
</dbReference>
<sequence>MDKFGVMRAFCRIVDRGSMARAAEDLGVSSSLLSRDLKLLEESLGCRLITRTTRSMSLTEHGRLYYEQADRILQAVDLAEQQVRSGAQVMRGELRINAPHSFGTTVLADLLPRFASRYPDVQLSLVFDDNVLDLVQGGFDVAIRIRASLPDSGLIARKIMPVHQGVFASPEYLADCGQPEAPEDLKRHRTLSYSLAETPLTWEFNGPQRRVTVPISPQLRLGSSIVLRDMIKADMGIGSLPNFLSAPLEATGRIVRVLPDWHLPERTVYTLAASRLSADAKVMAFNDFLAAELAGRP</sequence>
<dbReference type="InterPro" id="IPR036390">
    <property type="entry name" value="WH_DNA-bd_sf"/>
</dbReference>
<name>A0A1B0ZQG5_9RHOB</name>